<proteinExistence type="predicted"/>
<keyword evidence="4" id="KW-1185">Reference proteome</keyword>
<reference evidence="3 4" key="1">
    <citation type="submission" date="2024-01" db="EMBL/GenBank/DDBJ databases">
        <title>Pedobacter sp. nov., isolated from fresh soil.</title>
        <authorList>
            <person name="Le N.T.T."/>
        </authorList>
    </citation>
    <scope>NUCLEOTIDE SEQUENCE [LARGE SCALE GENOMIC DNA]</scope>
    <source>
        <strain evidence="3 4">KR3-3</strain>
    </source>
</reference>
<dbReference type="Pfam" id="PF13648">
    <property type="entry name" value="Lipocalin_4"/>
    <property type="match status" value="1"/>
</dbReference>
<evidence type="ECO:0000313" key="3">
    <source>
        <dbReference type="EMBL" id="MEE1945242.1"/>
    </source>
</evidence>
<feature type="chain" id="PRO_5045176415" evidence="1">
    <location>
        <begin position="23"/>
        <end position="355"/>
    </location>
</feature>
<evidence type="ECO:0000313" key="4">
    <source>
        <dbReference type="Proteomes" id="UP001336835"/>
    </source>
</evidence>
<dbReference type="Proteomes" id="UP001336835">
    <property type="component" value="Unassembled WGS sequence"/>
</dbReference>
<evidence type="ECO:0000256" key="1">
    <source>
        <dbReference type="SAM" id="SignalP"/>
    </source>
</evidence>
<gene>
    <name evidence="3" type="ORF">VRU48_08990</name>
</gene>
<name>A0ABU7I6Z5_9SPHI</name>
<dbReference type="InterPro" id="IPR024311">
    <property type="entry name" value="Lipocalin-like"/>
</dbReference>
<dbReference type="EMBL" id="JAZDQT010000001">
    <property type="protein sequence ID" value="MEE1945242.1"/>
    <property type="molecule type" value="Genomic_DNA"/>
</dbReference>
<comment type="caution">
    <text evidence="3">The sequence shown here is derived from an EMBL/GenBank/DDBJ whole genome shotgun (WGS) entry which is preliminary data.</text>
</comment>
<dbReference type="RefSeq" id="WP_330107589.1">
    <property type="nucleotide sequence ID" value="NZ_JAZDQT010000001.1"/>
</dbReference>
<sequence>MKLIKNILFLHSFLLLSCTGFAQKQTFDVISFTQPKGWQQQQNEVAVQLTVADQKTGAYAMVIITKAKPSAASADENFNSKWTAAIKGQIQVDGEPVMQPATQANGWGIVTGGSTYIDKGIKGKVALLSATGYGQTVSVVVMANGNQYEKDLAAVLNSLELSKVTQGERNNSVSLVQASTVAKESNSPLAGRLWEGTSTEKFTGAGTMTGYNTGGFATGQYQFDADGTYRFVNVMASHYTAIKSYQHETGTWSVNGNQLTISPANGQNEEWSKIGKTSNGNSDVTNRAINETWGKKLKTSSRKLEKYTYTFSNGPNGNRTTLVLQRNGRTEREGEGRISYFNETPVEKSVSLPGN</sequence>
<dbReference type="PROSITE" id="PS51257">
    <property type="entry name" value="PROKAR_LIPOPROTEIN"/>
    <property type="match status" value="1"/>
</dbReference>
<feature type="signal peptide" evidence="1">
    <location>
        <begin position="1"/>
        <end position="22"/>
    </location>
</feature>
<evidence type="ECO:0000259" key="2">
    <source>
        <dbReference type="Pfam" id="PF13648"/>
    </source>
</evidence>
<feature type="domain" description="Lipocalin-like" evidence="2">
    <location>
        <begin position="194"/>
        <end position="274"/>
    </location>
</feature>
<keyword evidence="1" id="KW-0732">Signal</keyword>
<accession>A0ABU7I6Z5</accession>
<protein>
    <submittedName>
        <fullName evidence="3">Lipocalin family protein</fullName>
    </submittedName>
</protein>
<organism evidence="3 4">
    <name type="scientific">Pedobacter albus</name>
    <dbReference type="NCBI Taxonomy" id="3113905"/>
    <lineage>
        <taxon>Bacteria</taxon>
        <taxon>Pseudomonadati</taxon>
        <taxon>Bacteroidota</taxon>
        <taxon>Sphingobacteriia</taxon>
        <taxon>Sphingobacteriales</taxon>
        <taxon>Sphingobacteriaceae</taxon>
        <taxon>Pedobacter</taxon>
    </lineage>
</organism>